<keyword evidence="3" id="KW-1185">Reference proteome</keyword>
<evidence type="ECO:0000313" key="3">
    <source>
        <dbReference type="Proteomes" id="UP000541444"/>
    </source>
</evidence>
<sequence>MSNNLYQTHPKKTTHRGLLPNSQKVSFISITLARNSRDRGHSSRFPDTDIIVNRPISDTADREDDITIARAFIFFMMGHLWFQTANDTVPLGYLAVVADLDEAAQYGWGYAILASLYYGLDTAVMTGGTITGFSQLLTMTFGERRSYPVRGCHFKSQMETATITWGLMLEAVDWHYRASITPVVVMSASVHSLSQEFSLPSEPEGPDPEWYMELTGMLELLPIHCLRDMPEMSTSYGAEELWHLTHDDQLYAHDLYLRRGRDVRVVLLPPGGGARTKQRGSGP</sequence>
<dbReference type="PANTHER" id="PTHR46033:SF8">
    <property type="entry name" value="PROTEIN MAINTENANCE OF MERISTEMS-LIKE"/>
    <property type="match status" value="1"/>
</dbReference>
<comment type="caution">
    <text evidence="2">The sequence shown here is derived from an EMBL/GenBank/DDBJ whole genome shotgun (WGS) entry which is preliminary data.</text>
</comment>
<dbReference type="Pfam" id="PF10536">
    <property type="entry name" value="PMD"/>
    <property type="match status" value="1"/>
</dbReference>
<accession>A0A7J7MXC0</accession>
<name>A0A7J7MXC0_9MAGN</name>
<dbReference type="AlphaFoldDB" id="A0A7J7MXC0"/>
<evidence type="ECO:0000313" key="2">
    <source>
        <dbReference type="EMBL" id="KAF6159591.1"/>
    </source>
</evidence>
<reference evidence="2 3" key="1">
    <citation type="journal article" date="2020" name="IScience">
        <title>Genome Sequencing of the Endangered Kingdonia uniflora (Circaeasteraceae, Ranunculales) Reveals Potential Mechanisms of Evolutionary Specialization.</title>
        <authorList>
            <person name="Sun Y."/>
            <person name="Deng T."/>
            <person name="Zhang A."/>
            <person name="Moore M.J."/>
            <person name="Landis J.B."/>
            <person name="Lin N."/>
            <person name="Zhang H."/>
            <person name="Zhang X."/>
            <person name="Huang J."/>
            <person name="Zhang X."/>
            <person name="Sun H."/>
            <person name="Wang H."/>
        </authorList>
    </citation>
    <scope>NUCLEOTIDE SEQUENCE [LARGE SCALE GENOMIC DNA]</scope>
    <source>
        <strain evidence="2">TB1705</strain>
        <tissue evidence="2">Leaf</tissue>
    </source>
</reference>
<dbReference type="GO" id="GO:0010073">
    <property type="term" value="P:meristem maintenance"/>
    <property type="evidence" value="ECO:0007669"/>
    <property type="project" value="InterPro"/>
</dbReference>
<gene>
    <name evidence="2" type="ORF">GIB67_008020</name>
</gene>
<protein>
    <recommendedName>
        <fullName evidence="1">Aminotransferase-like plant mobile domain-containing protein</fullName>
    </recommendedName>
</protein>
<dbReference type="PANTHER" id="PTHR46033">
    <property type="entry name" value="PROTEIN MAIN-LIKE 2"/>
    <property type="match status" value="1"/>
</dbReference>
<dbReference type="InterPro" id="IPR044824">
    <property type="entry name" value="MAIN-like"/>
</dbReference>
<proteinExistence type="predicted"/>
<dbReference type="Proteomes" id="UP000541444">
    <property type="component" value="Unassembled WGS sequence"/>
</dbReference>
<dbReference type="EMBL" id="JACGCM010001190">
    <property type="protein sequence ID" value="KAF6159591.1"/>
    <property type="molecule type" value="Genomic_DNA"/>
</dbReference>
<dbReference type="InterPro" id="IPR019557">
    <property type="entry name" value="AminoTfrase-like_pln_mobile"/>
</dbReference>
<evidence type="ECO:0000259" key="1">
    <source>
        <dbReference type="Pfam" id="PF10536"/>
    </source>
</evidence>
<organism evidence="2 3">
    <name type="scientific">Kingdonia uniflora</name>
    <dbReference type="NCBI Taxonomy" id="39325"/>
    <lineage>
        <taxon>Eukaryota</taxon>
        <taxon>Viridiplantae</taxon>
        <taxon>Streptophyta</taxon>
        <taxon>Embryophyta</taxon>
        <taxon>Tracheophyta</taxon>
        <taxon>Spermatophyta</taxon>
        <taxon>Magnoliopsida</taxon>
        <taxon>Ranunculales</taxon>
        <taxon>Circaeasteraceae</taxon>
        <taxon>Kingdonia</taxon>
    </lineage>
</organism>
<feature type="domain" description="Aminotransferase-like plant mobile" evidence="1">
    <location>
        <begin position="67"/>
        <end position="137"/>
    </location>
</feature>